<dbReference type="HOGENOM" id="CLU_3359024_0_0_9"/>
<sequence length="36" mass="4109">MLKLMRSGKFIFFVTVILVAVFVLTSVILFLPVIPR</sequence>
<name>M1E5V8_9BACT</name>
<keyword evidence="1" id="KW-0472">Membrane</keyword>
<evidence type="ECO:0000313" key="2">
    <source>
        <dbReference type="EMBL" id="AEE13853.1"/>
    </source>
</evidence>
<dbReference type="Proteomes" id="UP000011765">
    <property type="component" value="Chromosome"/>
</dbReference>
<accession>M1E5V8</accession>
<dbReference type="AlphaFoldDB" id="M1E5V8"/>
<evidence type="ECO:0000256" key="1">
    <source>
        <dbReference type="SAM" id="Phobius"/>
    </source>
</evidence>
<keyword evidence="1" id="KW-1133">Transmembrane helix</keyword>
<organism evidence="2 3">
    <name type="scientific">Thermodesulfobium narugense DSM 14796</name>
    <dbReference type="NCBI Taxonomy" id="747365"/>
    <lineage>
        <taxon>Bacteria</taxon>
        <taxon>Pseudomonadati</taxon>
        <taxon>Thermodesulfobiota</taxon>
        <taxon>Thermodesulfobiia</taxon>
        <taxon>Thermodesulfobiales</taxon>
        <taxon>Thermodesulfobiaceae</taxon>
        <taxon>Thermodesulfobium</taxon>
    </lineage>
</organism>
<evidence type="ECO:0000313" key="3">
    <source>
        <dbReference type="Proteomes" id="UP000011765"/>
    </source>
</evidence>
<keyword evidence="1" id="KW-0812">Transmembrane</keyword>
<keyword evidence="3" id="KW-1185">Reference proteome</keyword>
<gene>
    <name evidence="2" type="ORF">Thena_0204</name>
</gene>
<dbReference type="EMBL" id="CP002690">
    <property type="protein sequence ID" value="AEE13853.1"/>
    <property type="molecule type" value="Genomic_DNA"/>
</dbReference>
<protein>
    <submittedName>
        <fullName evidence="2">Uncharacterized protein</fullName>
    </submittedName>
</protein>
<dbReference type="KEGG" id="tnr:Thena_0204"/>
<proteinExistence type="predicted"/>
<reference evidence="2 3" key="1">
    <citation type="submission" date="2011-04" db="EMBL/GenBank/DDBJ databases">
        <title>The complete genome of Thermodesulfobium narugense DSM 14796.</title>
        <authorList>
            <consortium name="US DOE Joint Genome Institute (JGI-PGF)"/>
            <person name="Lucas S."/>
            <person name="Han J."/>
            <person name="Lapidus A."/>
            <person name="Bruce D."/>
            <person name="Goodwin L."/>
            <person name="Pitluck S."/>
            <person name="Peters L."/>
            <person name="Kyrpides N."/>
            <person name="Mavromatis K."/>
            <person name="Pagani I."/>
            <person name="Ivanova N."/>
            <person name="Ovchinnikova G."/>
            <person name="Zhang X."/>
            <person name="Saunders L."/>
            <person name="Detter J.C."/>
            <person name="Tapia R."/>
            <person name="Han C."/>
            <person name="Land M."/>
            <person name="Hauser L."/>
            <person name="Markowitz V."/>
            <person name="Cheng J.-F."/>
            <person name="Hugenholtz P."/>
            <person name="Woyke T."/>
            <person name="Wu D."/>
            <person name="Spring S."/>
            <person name="Schroeder M."/>
            <person name="Brambilla E."/>
            <person name="Klenk H.-P."/>
            <person name="Eisen J.A."/>
        </authorList>
    </citation>
    <scope>NUCLEOTIDE SEQUENCE [LARGE SCALE GENOMIC DNA]</scope>
    <source>
        <strain evidence="2 3">DSM 14796</strain>
    </source>
</reference>
<dbReference type="STRING" id="747365.Thena_0204"/>
<feature type="transmembrane region" description="Helical" evidence="1">
    <location>
        <begin position="12"/>
        <end position="34"/>
    </location>
</feature>